<evidence type="ECO:0000256" key="3">
    <source>
        <dbReference type="ARBA" id="ARBA00022722"/>
    </source>
</evidence>
<dbReference type="RefSeq" id="WP_147493296.1">
    <property type="nucleotide sequence ID" value="NZ_CP041659.1"/>
</dbReference>
<dbReference type="GO" id="GO:0008855">
    <property type="term" value="F:exodeoxyribonuclease VII activity"/>
    <property type="evidence" value="ECO:0007669"/>
    <property type="project" value="UniProtKB-UniRule"/>
</dbReference>
<dbReference type="HAMAP" id="MF_00337">
    <property type="entry name" value="Exonuc_7_S"/>
    <property type="match status" value="1"/>
</dbReference>
<evidence type="ECO:0000313" key="7">
    <source>
        <dbReference type="EMBL" id="QDP18836.1"/>
    </source>
</evidence>
<evidence type="ECO:0000256" key="5">
    <source>
        <dbReference type="ARBA" id="ARBA00022839"/>
    </source>
</evidence>
<keyword evidence="8" id="KW-1185">Reference proteome</keyword>
<keyword evidence="5 6" id="KW-0269">Exonuclease</keyword>
<gene>
    <name evidence="6" type="primary">xseB</name>
    <name evidence="7" type="ORF">FMM02_01990</name>
</gene>
<keyword evidence="2 6" id="KW-0963">Cytoplasm</keyword>
<dbReference type="SUPFAM" id="SSF116842">
    <property type="entry name" value="XseB-like"/>
    <property type="match status" value="1"/>
</dbReference>
<keyword evidence="3 6" id="KW-0540">Nuclease</keyword>
<organism evidence="7 8">
    <name type="scientific">Sphingomonas xanthus</name>
    <dbReference type="NCBI Taxonomy" id="2594473"/>
    <lineage>
        <taxon>Bacteria</taxon>
        <taxon>Pseudomonadati</taxon>
        <taxon>Pseudomonadota</taxon>
        <taxon>Alphaproteobacteria</taxon>
        <taxon>Sphingomonadales</taxon>
        <taxon>Sphingomonadaceae</taxon>
        <taxon>Sphingomonas</taxon>
    </lineage>
</organism>
<sequence length="85" mass="9357">MDQKLAESTDIDGMSFEAALAELEQIVRTLEQGQAPLDESIELYQRGDRLKRHCDARLKAAQARIEKITLGPDGQPQGVDSFDAG</sequence>
<comment type="similarity">
    <text evidence="1 6">Belongs to the XseB family.</text>
</comment>
<comment type="catalytic activity">
    <reaction evidence="6">
        <text>Exonucleolytic cleavage in either 5'- to 3'- or 3'- to 5'-direction to yield nucleoside 5'-phosphates.</text>
        <dbReference type="EC" id="3.1.11.6"/>
    </reaction>
</comment>
<dbReference type="Proteomes" id="UP000321857">
    <property type="component" value="Chromosome"/>
</dbReference>
<dbReference type="EC" id="3.1.11.6" evidence="6"/>
<dbReference type="OrthoDB" id="9808145at2"/>
<reference evidence="7 8" key="1">
    <citation type="submission" date="2019-07" db="EMBL/GenBank/DDBJ databases">
        <title>Sphingomonas AE3 Genome sequencing and assembly.</title>
        <authorList>
            <person name="Kim H."/>
        </authorList>
    </citation>
    <scope>NUCLEOTIDE SEQUENCE [LARGE SCALE GENOMIC DNA]</scope>
    <source>
        <strain evidence="7 8">AE3</strain>
    </source>
</reference>
<evidence type="ECO:0000256" key="4">
    <source>
        <dbReference type="ARBA" id="ARBA00022801"/>
    </source>
</evidence>
<proteinExistence type="inferred from homology"/>
<evidence type="ECO:0000256" key="2">
    <source>
        <dbReference type="ARBA" id="ARBA00022490"/>
    </source>
</evidence>
<evidence type="ECO:0000313" key="8">
    <source>
        <dbReference type="Proteomes" id="UP000321857"/>
    </source>
</evidence>
<protein>
    <recommendedName>
        <fullName evidence="6">Exodeoxyribonuclease 7 small subunit</fullName>
        <ecNumber evidence="6">3.1.11.6</ecNumber>
    </recommendedName>
    <alternativeName>
        <fullName evidence="6">Exodeoxyribonuclease VII small subunit</fullName>
        <shortName evidence="6">Exonuclease VII small subunit</shortName>
    </alternativeName>
</protein>
<dbReference type="Gene3D" id="1.10.287.1040">
    <property type="entry name" value="Exonuclease VII, small subunit"/>
    <property type="match status" value="1"/>
</dbReference>
<name>A0A516IPQ6_9SPHN</name>
<dbReference type="PANTHER" id="PTHR34137:SF1">
    <property type="entry name" value="EXODEOXYRIBONUCLEASE 7 SMALL SUBUNIT"/>
    <property type="match status" value="1"/>
</dbReference>
<comment type="function">
    <text evidence="6">Bidirectionally degrades single-stranded DNA into large acid-insoluble oligonucleotides, which are then degraded further into small acid-soluble oligonucleotides.</text>
</comment>
<dbReference type="Pfam" id="PF02609">
    <property type="entry name" value="Exonuc_VII_S"/>
    <property type="match status" value="1"/>
</dbReference>
<dbReference type="PANTHER" id="PTHR34137">
    <property type="entry name" value="EXODEOXYRIBONUCLEASE 7 SMALL SUBUNIT"/>
    <property type="match status" value="1"/>
</dbReference>
<dbReference type="GO" id="GO:0006308">
    <property type="term" value="P:DNA catabolic process"/>
    <property type="evidence" value="ECO:0007669"/>
    <property type="project" value="UniProtKB-UniRule"/>
</dbReference>
<dbReference type="AlphaFoldDB" id="A0A516IPQ6"/>
<dbReference type="InterPro" id="IPR037004">
    <property type="entry name" value="Exonuc_VII_ssu_sf"/>
</dbReference>
<dbReference type="NCBIfam" id="NF002139">
    <property type="entry name" value="PRK00977.1-3"/>
    <property type="match status" value="1"/>
</dbReference>
<comment type="subcellular location">
    <subcellularLocation>
        <location evidence="6">Cytoplasm</location>
    </subcellularLocation>
</comment>
<evidence type="ECO:0000256" key="1">
    <source>
        <dbReference type="ARBA" id="ARBA00009998"/>
    </source>
</evidence>
<dbReference type="GO" id="GO:0009318">
    <property type="term" value="C:exodeoxyribonuclease VII complex"/>
    <property type="evidence" value="ECO:0007669"/>
    <property type="project" value="UniProtKB-UniRule"/>
</dbReference>
<dbReference type="EMBL" id="CP041659">
    <property type="protein sequence ID" value="QDP18836.1"/>
    <property type="molecule type" value="Genomic_DNA"/>
</dbReference>
<keyword evidence="4 6" id="KW-0378">Hydrolase</keyword>
<evidence type="ECO:0000256" key="6">
    <source>
        <dbReference type="HAMAP-Rule" id="MF_00337"/>
    </source>
</evidence>
<dbReference type="NCBIfam" id="TIGR01280">
    <property type="entry name" value="xseB"/>
    <property type="match status" value="1"/>
</dbReference>
<dbReference type="GO" id="GO:0005829">
    <property type="term" value="C:cytosol"/>
    <property type="evidence" value="ECO:0007669"/>
    <property type="project" value="TreeGrafter"/>
</dbReference>
<dbReference type="InterPro" id="IPR003761">
    <property type="entry name" value="Exonuc_VII_S"/>
</dbReference>
<dbReference type="KEGG" id="sxa:FMM02_01990"/>
<comment type="subunit">
    <text evidence="6">Heterooligomer composed of large and small subunits.</text>
</comment>
<accession>A0A516IPQ6</accession>